<reference evidence="1" key="2">
    <citation type="submission" date="2019-08" db="EMBL/GenBank/DDBJ databases">
        <title>Investigation of anaerobic lignin degradation for improved lignocellulosic biofuels.</title>
        <authorList>
            <person name="Deangelis K.PhD."/>
        </authorList>
    </citation>
    <scope>NUCLEOTIDE SEQUENCE [LARGE SCALE GENOMIC DNA]</scope>
    <source>
        <strain evidence="1">128R</strain>
    </source>
</reference>
<organism evidence="1">
    <name type="scientific">Serratia fonticola</name>
    <dbReference type="NCBI Taxonomy" id="47917"/>
    <lineage>
        <taxon>Bacteria</taxon>
        <taxon>Pseudomonadati</taxon>
        <taxon>Pseudomonadota</taxon>
        <taxon>Gammaproteobacteria</taxon>
        <taxon>Enterobacterales</taxon>
        <taxon>Yersiniaceae</taxon>
        <taxon>Serratia</taxon>
    </lineage>
</organism>
<protein>
    <submittedName>
        <fullName evidence="1">Peptidase inhibitor I78 family protein</fullName>
    </submittedName>
</protein>
<dbReference type="AlphaFoldDB" id="A0A559TBW2"/>
<comment type="caution">
    <text evidence="1">The sequence shown here is derived from an EMBL/GenBank/DDBJ whole genome shotgun (WGS) entry which is preliminary data.</text>
</comment>
<gene>
    <name evidence="1" type="ORF">FHU10_4754</name>
</gene>
<dbReference type="InterPro" id="IPR021719">
    <property type="entry name" value="Prot_inh_I78"/>
</dbReference>
<proteinExistence type="predicted"/>
<dbReference type="Gene3D" id="3.30.10.10">
    <property type="entry name" value="Trypsin Inhibitor V, subunit A"/>
    <property type="match status" value="1"/>
</dbReference>
<accession>A0A559TBW2</accession>
<name>A0A559TBW2_SERFO</name>
<reference evidence="1" key="1">
    <citation type="submission" date="2019-06" db="EMBL/GenBank/DDBJ databases">
        <authorList>
            <person name="Deangelis K."/>
            <person name="Huntemann M."/>
            <person name="Clum A."/>
            <person name="Pillay M."/>
            <person name="Palaniappan K."/>
            <person name="Varghese N."/>
            <person name="Mikhailova N."/>
            <person name="Stamatis D."/>
            <person name="Reddy T."/>
            <person name="Daum C."/>
            <person name="Shapiro N."/>
            <person name="Ivanova N."/>
            <person name="Kyrpides N."/>
            <person name="Woyke T."/>
        </authorList>
    </citation>
    <scope>NUCLEOTIDE SEQUENCE [LARGE SCALE GENOMIC DNA]</scope>
    <source>
        <strain evidence="1">128R</strain>
    </source>
</reference>
<dbReference type="PROSITE" id="PS51257">
    <property type="entry name" value="PROKAR_LIPOPROTEIN"/>
    <property type="match status" value="1"/>
</dbReference>
<dbReference type="EMBL" id="VISQ01000001">
    <property type="protein sequence ID" value="TVZ72091.1"/>
    <property type="molecule type" value="Genomic_DNA"/>
</dbReference>
<dbReference type="Pfam" id="PF11720">
    <property type="entry name" value="Inhibitor_I78"/>
    <property type="match status" value="1"/>
</dbReference>
<sequence length="107" mass="11922">MPMKYKEEPNVKFYGKTLMLAALLALTACSNSTEQANSQPIDAENDSCGASQYQNYVGKPLSALDGVNIPHQVRTIPYNSAVTMDFNLRRLNFLGDRDDKIIRVYCG</sequence>
<evidence type="ECO:0000313" key="1">
    <source>
        <dbReference type="EMBL" id="TVZ72091.1"/>
    </source>
</evidence>